<protein>
    <recommendedName>
        <fullName evidence="4">Lipoprotein</fullName>
    </recommendedName>
</protein>
<keyword evidence="3" id="KW-1185">Reference proteome</keyword>
<proteinExistence type="predicted"/>
<evidence type="ECO:0000256" key="1">
    <source>
        <dbReference type="SAM" id="SignalP"/>
    </source>
</evidence>
<keyword evidence="1" id="KW-0732">Signal</keyword>
<feature type="signal peptide" evidence="1">
    <location>
        <begin position="1"/>
        <end position="21"/>
    </location>
</feature>
<organism evidence="2 3">
    <name type="scientific">Halpernia humi</name>
    <dbReference type="NCBI Taxonomy" id="493375"/>
    <lineage>
        <taxon>Bacteria</taxon>
        <taxon>Pseudomonadati</taxon>
        <taxon>Bacteroidota</taxon>
        <taxon>Flavobacteriia</taxon>
        <taxon>Flavobacteriales</taxon>
        <taxon>Weeksellaceae</taxon>
        <taxon>Chryseobacterium group</taxon>
        <taxon>Halpernia</taxon>
    </lineage>
</organism>
<reference evidence="3" key="1">
    <citation type="submission" date="2016-10" db="EMBL/GenBank/DDBJ databases">
        <authorList>
            <person name="Varghese N."/>
            <person name="Submissions S."/>
        </authorList>
    </citation>
    <scope>NUCLEOTIDE SEQUENCE [LARGE SCALE GENOMIC DNA]</scope>
    <source>
        <strain evidence="3">DSM 21580</strain>
    </source>
</reference>
<dbReference type="RefSeq" id="WP_233740522.1">
    <property type="nucleotide sequence ID" value="NZ_FNUS01000003.1"/>
</dbReference>
<accession>A0A1H5YCW7</accession>
<sequence>MKNINKTFTLIIVLLSFMACSQTTMKSIGDAKKLEINKKDFVGKPLSYLLQNIDVEIKSIIPFPNKNLKEINRLSLLFVNKEIYKKSTSKISTKPTRITIVFNQNWEFQGEKCTYEKPGCTELTKEDEKNLGQLIISDIYVSGKN</sequence>
<evidence type="ECO:0000313" key="3">
    <source>
        <dbReference type="Proteomes" id="UP000236738"/>
    </source>
</evidence>
<evidence type="ECO:0000313" key="2">
    <source>
        <dbReference type="EMBL" id="SEG21266.1"/>
    </source>
</evidence>
<dbReference type="PROSITE" id="PS51257">
    <property type="entry name" value="PROKAR_LIPOPROTEIN"/>
    <property type="match status" value="1"/>
</dbReference>
<evidence type="ECO:0008006" key="4">
    <source>
        <dbReference type="Google" id="ProtNLM"/>
    </source>
</evidence>
<feature type="chain" id="PRO_5009290398" description="Lipoprotein" evidence="1">
    <location>
        <begin position="22"/>
        <end position="145"/>
    </location>
</feature>
<gene>
    <name evidence="2" type="ORF">SAMN05421847_1755</name>
</gene>
<dbReference type="Proteomes" id="UP000236738">
    <property type="component" value="Unassembled WGS sequence"/>
</dbReference>
<dbReference type="EMBL" id="FNUS01000003">
    <property type="protein sequence ID" value="SEG21266.1"/>
    <property type="molecule type" value="Genomic_DNA"/>
</dbReference>
<dbReference type="AlphaFoldDB" id="A0A1H5YCW7"/>
<name>A0A1H5YCW7_9FLAO</name>